<keyword evidence="4" id="KW-0067">ATP-binding</keyword>
<dbReference type="GO" id="GO:0043531">
    <property type="term" value="F:ADP binding"/>
    <property type="evidence" value="ECO:0007669"/>
    <property type="project" value="InterPro"/>
</dbReference>
<feature type="domain" description="NB-ARC" evidence="5">
    <location>
        <begin position="168"/>
        <end position="328"/>
    </location>
</feature>
<dbReference type="Pfam" id="PF23559">
    <property type="entry name" value="WHD_DRP"/>
    <property type="match status" value="1"/>
</dbReference>
<dbReference type="Proteomes" id="UP000596660">
    <property type="component" value="Unplaced"/>
</dbReference>
<dbReference type="Gene3D" id="1.10.8.430">
    <property type="entry name" value="Helical domain of apoptotic protease-activating factors"/>
    <property type="match status" value="1"/>
</dbReference>
<keyword evidence="1" id="KW-0677">Repeat</keyword>
<feature type="domain" description="Disease resistance N-terminal" evidence="6">
    <location>
        <begin position="11"/>
        <end position="101"/>
    </location>
</feature>
<dbReference type="PANTHER" id="PTHR36766">
    <property type="entry name" value="PLANT BROAD-SPECTRUM MILDEW RESISTANCE PROTEIN RPW8"/>
    <property type="match status" value="1"/>
</dbReference>
<evidence type="ECO:0000259" key="7">
    <source>
        <dbReference type="Pfam" id="PF23559"/>
    </source>
</evidence>
<evidence type="ECO:0000256" key="2">
    <source>
        <dbReference type="ARBA" id="ARBA00022741"/>
    </source>
</evidence>
<dbReference type="InterPro" id="IPR027417">
    <property type="entry name" value="P-loop_NTPase"/>
</dbReference>
<dbReference type="GO" id="GO:0006952">
    <property type="term" value="P:defense response"/>
    <property type="evidence" value="ECO:0007669"/>
    <property type="project" value="UniProtKB-KW"/>
</dbReference>
<dbReference type="InterPro" id="IPR041118">
    <property type="entry name" value="Rx_N"/>
</dbReference>
<evidence type="ECO:0008006" key="10">
    <source>
        <dbReference type="Google" id="ProtNLM"/>
    </source>
</evidence>
<dbReference type="Gene3D" id="1.10.10.10">
    <property type="entry name" value="Winged helix-like DNA-binding domain superfamily/Winged helix DNA-binding domain"/>
    <property type="match status" value="1"/>
</dbReference>
<evidence type="ECO:0000313" key="9">
    <source>
        <dbReference type="Proteomes" id="UP000596660"/>
    </source>
</evidence>
<dbReference type="Gene3D" id="3.40.50.300">
    <property type="entry name" value="P-loop containing nucleotide triphosphate hydrolases"/>
    <property type="match status" value="1"/>
</dbReference>
<keyword evidence="3" id="KW-0611">Plant defense</keyword>
<dbReference type="SUPFAM" id="SSF52540">
    <property type="entry name" value="P-loop containing nucleoside triphosphate hydrolases"/>
    <property type="match status" value="1"/>
</dbReference>
<keyword evidence="2" id="KW-0547">Nucleotide-binding</keyword>
<dbReference type="EnsemblPlants" id="AUR62029921-RA">
    <property type="protein sequence ID" value="AUR62029921-RA:cds"/>
    <property type="gene ID" value="AUR62029921"/>
</dbReference>
<feature type="domain" description="Disease resistance protein winged helix" evidence="7">
    <location>
        <begin position="411"/>
        <end position="472"/>
    </location>
</feature>
<evidence type="ECO:0000256" key="4">
    <source>
        <dbReference type="ARBA" id="ARBA00022840"/>
    </source>
</evidence>
<evidence type="ECO:0000259" key="6">
    <source>
        <dbReference type="Pfam" id="PF18052"/>
    </source>
</evidence>
<dbReference type="InterPro" id="IPR058922">
    <property type="entry name" value="WHD_DRP"/>
</dbReference>
<dbReference type="PRINTS" id="PR00364">
    <property type="entry name" value="DISEASERSIST"/>
</dbReference>
<organism evidence="8 9">
    <name type="scientific">Chenopodium quinoa</name>
    <name type="common">Quinoa</name>
    <dbReference type="NCBI Taxonomy" id="63459"/>
    <lineage>
        <taxon>Eukaryota</taxon>
        <taxon>Viridiplantae</taxon>
        <taxon>Streptophyta</taxon>
        <taxon>Embryophyta</taxon>
        <taxon>Tracheophyta</taxon>
        <taxon>Spermatophyta</taxon>
        <taxon>Magnoliopsida</taxon>
        <taxon>eudicotyledons</taxon>
        <taxon>Gunneridae</taxon>
        <taxon>Pentapetalae</taxon>
        <taxon>Caryophyllales</taxon>
        <taxon>Chenopodiaceae</taxon>
        <taxon>Chenopodioideae</taxon>
        <taxon>Atripliceae</taxon>
        <taxon>Chenopodium</taxon>
    </lineage>
</organism>
<evidence type="ECO:0000256" key="3">
    <source>
        <dbReference type="ARBA" id="ARBA00022821"/>
    </source>
</evidence>
<dbReference type="PANTHER" id="PTHR36766:SF35">
    <property type="entry name" value="DISEASE RESISTANCE PROTEIN RGA3"/>
    <property type="match status" value="1"/>
</dbReference>
<dbReference type="SMR" id="A0A803MIH3"/>
<proteinExistence type="predicted"/>
<protein>
    <recommendedName>
        <fullName evidence="10">Disease resistance protein RGA3</fullName>
    </recommendedName>
</protein>
<dbReference type="InterPro" id="IPR042197">
    <property type="entry name" value="Apaf_helical"/>
</dbReference>
<reference evidence="8" key="1">
    <citation type="journal article" date="2017" name="Nature">
        <title>The genome of Chenopodium quinoa.</title>
        <authorList>
            <person name="Jarvis D.E."/>
            <person name="Ho Y.S."/>
            <person name="Lightfoot D.J."/>
            <person name="Schmoeckel S.M."/>
            <person name="Li B."/>
            <person name="Borm T.J.A."/>
            <person name="Ohyanagi H."/>
            <person name="Mineta K."/>
            <person name="Michell C.T."/>
            <person name="Saber N."/>
            <person name="Kharbatia N.M."/>
            <person name="Rupper R.R."/>
            <person name="Sharp A.R."/>
            <person name="Dally N."/>
            <person name="Boughton B.A."/>
            <person name="Woo Y.H."/>
            <person name="Gao G."/>
            <person name="Schijlen E.G.W.M."/>
            <person name="Guo X."/>
            <person name="Momin A.A."/>
            <person name="Negrao S."/>
            <person name="Al-Babili S."/>
            <person name="Gehring C."/>
            <person name="Roessner U."/>
            <person name="Jung C."/>
            <person name="Murphy K."/>
            <person name="Arold S.T."/>
            <person name="Gojobori T."/>
            <person name="van der Linden C.G."/>
            <person name="van Loo E.N."/>
            <person name="Jellen E.N."/>
            <person name="Maughan P.J."/>
            <person name="Tester M."/>
        </authorList>
    </citation>
    <scope>NUCLEOTIDE SEQUENCE [LARGE SCALE GENOMIC DNA]</scope>
    <source>
        <strain evidence="8">cv. PI 614886</strain>
    </source>
</reference>
<dbReference type="OMA" id="PRDWESK"/>
<dbReference type="Gene3D" id="1.20.5.4130">
    <property type="match status" value="1"/>
</dbReference>
<evidence type="ECO:0000313" key="8">
    <source>
        <dbReference type="EnsemblPlants" id="AUR62029921-RA:cds"/>
    </source>
</evidence>
<dbReference type="InterPro" id="IPR036388">
    <property type="entry name" value="WH-like_DNA-bd_sf"/>
</dbReference>
<dbReference type="AlphaFoldDB" id="A0A803MIH3"/>
<dbReference type="Pfam" id="PF18052">
    <property type="entry name" value="Rx_N"/>
    <property type="match status" value="1"/>
</dbReference>
<evidence type="ECO:0000256" key="1">
    <source>
        <dbReference type="ARBA" id="ARBA00022737"/>
    </source>
</evidence>
<dbReference type="GO" id="GO:0005524">
    <property type="term" value="F:ATP binding"/>
    <property type="evidence" value="ECO:0007669"/>
    <property type="project" value="UniProtKB-KW"/>
</dbReference>
<dbReference type="Gramene" id="AUR62029921-RA">
    <property type="protein sequence ID" value="AUR62029921-RA:cds"/>
    <property type="gene ID" value="AUR62029921"/>
</dbReference>
<dbReference type="InterPro" id="IPR002182">
    <property type="entry name" value="NB-ARC"/>
</dbReference>
<accession>A0A803MIH3</accession>
<dbReference type="Pfam" id="PF00931">
    <property type="entry name" value="NB-ARC"/>
    <property type="match status" value="1"/>
</dbReference>
<reference evidence="8" key="2">
    <citation type="submission" date="2021-03" db="UniProtKB">
        <authorList>
            <consortium name="EnsemblPlants"/>
        </authorList>
    </citation>
    <scope>IDENTIFICATION</scope>
</reference>
<evidence type="ECO:0000259" key="5">
    <source>
        <dbReference type="Pfam" id="PF00931"/>
    </source>
</evidence>
<sequence>MAEAIVFGVANEVLKSLGSKALAVIASAWGFKDRLEKLNDTINTLKDVLLDAEEREADNRLDSHAVRGWLQRLTTVVYDADDLLDEVVTITSQQQLIDGNKKVQTFFSRNNQIAFAFRVSRKIKIIREKLAVIVSDGTQFNFVRCSYEEGRVKNRTMTHSFDDVEEVIGPVISIVGMGGLGKTTLAKLIFNDPQVEECFEMRLWVCLSEVFDIEEITEKILKSKTNTQIPKLEMEQLPGQLRDLPEKIRDKKYLLVLDDVWIEERAKWLELKALLMVGRNSKKGSKIVVTTRSRNVPIMIGSFPPHELQGLSEEKSWELFEKMAFINKEAQQNPQLVKVGKEIVKKCGKLPLAIRTVGSLLYGKDERKWLSIKNTSFAKIPERKTDIMSILRLSYNHLSSPLKNCFAYCSLFPKDTELNKEMLKDLWMAECFIIPENNENQSLDEAVEDYFSLDEAAEDYFQTLLQRGFFQDITKKCMG</sequence>
<keyword evidence="9" id="KW-1185">Reference proteome</keyword>
<name>A0A803MIH3_CHEQI</name>